<evidence type="ECO:0000313" key="3">
    <source>
        <dbReference type="Proteomes" id="UP000298663"/>
    </source>
</evidence>
<reference evidence="2 3" key="1">
    <citation type="journal article" date="2015" name="Genome Biol.">
        <title>Comparative genomics of Steinernema reveals deeply conserved gene regulatory networks.</title>
        <authorList>
            <person name="Dillman A.R."/>
            <person name="Macchietto M."/>
            <person name="Porter C.F."/>
            <person name="Rogers A."/>
            <person name="Williams B."/>
            <person name="Antoshechkin I."/>
            <person name="Lee M.M."/>
            <person name="Goodwin Z."/>
            <person name="Lu X."/>
            <person name="Lewis E.E."/>
            <person name="Goodrich-Blair H."/>
            <person name="Stock S.P."/>
            <person name="Adams B.J."/>
            <person name="Sternberg P.W."/>
            <person name="Mortazavi A."/>
        </authorList>
    </citation>
    <scope>NUCLEOTIDE SEQUENCE [LARGE SCALE GENOMIC DNA]</scope>
    <source>
        <strain evidence="2 3">ALL</strain>
    </source>
</reference>
<sequence>MASPLRSSSSSKTTKQKSPSYEMAIEGEGTQVQNVLLEKKTIRDMRQNPYALREGSQLRMLSSKKRKRIEERLTRVEENRKLAQLIDRRSRVYFPVVFVIFYYVKYANDDL</sequence>
<dbReference type="InterPro" id="IPR036719">
    <property type="entry name" value="Neuro-gated_channel_TM_sf"/>
</dbReference>
<dbReference type="OrthoDB" id="442503at2759"/>
<gene>
    <name evidence="2" type="ORF">L596_002844</name>
</gene>
<dbReference type="STRING" id="34508.A0A4U8USA5"/>
<evidence type="ECO:0000256" key="1">
    <source>
        <dbReference type="SAM" id="MobiDB-lite"/>
    </source>
</evidence>
<dbReference type="GO" id="GO:0016020">
    <property type="term" value="C:membrane"/>
    <property type="evidence" value="ECO:0007669"/>
    <property type="project" value="InterPro"/>
</dbReference>
<name>A0A4U8USA5_STECR</name>
<dbReference type="Proteomes" id="UP000298663">
    <property type="component" value="Chromosome X"/>
</dbReference>
<reference evidence="2 3" key="2">
    <citation type="journal article" date="2019" name="G3 (Bethesda)">
        <title>Hybrid Assembly of the Genome of the Entomopathogenic Nematode Steinernema carpocapsae Identifies the X-Chromosome.</title>
        <authorList>
            <person name="Serra L."/>
            <person name="Macchietto M."/>
            <person name="Macias-Munoz A."/>
            <person name="McGill C.J."/>
            <person name="Rodriguez I.M."/>
            <person name="Rodriguez B."/>
            <person name="Murad R."/>
            <person name="Mortazavi A."/>
        </authorList>
    </citation>
    <scope>NUCLEOTIDE SEQUENCE [LARGE SCALE GENOMIC DNA]</scope>
    <source>
        <strain evidence="2 3">ALL</strain>
    </source>
</reference>
<keyword evidence="3" id="KW-1185">Reference proteome</keyword>
<dbReference type="EMBL" id="AZBU02000001">
    <property type="protein sequence ID" value="TMS35439.1"/>
    <property type="molecule type" value="Genomic_DNA"/>
</dbReference>
<proteinExistence type="predicted"/>
<feature type="region of interest" description="Disordered" evidence="1">
    <location>
        <begin position="1"/>
        <end position="24"/>
    </location>
</feature>
<feature type="compositionally biased region" description="Low complexity" evidence="1">
    <location>
        <begin position="7"/>
        <end position="20"/>
    </location>
</feature>
<dbReference type="AlphaFoldDB" id="A0A4U8USA5"/>
<dbReference type="GO" id="GO:0006811">
    <property type="term" value="P:monoatomic ion transport"/>
    <property type="evidence" value="ECO:0007669"/>
    <property type="project" value="InterPro"/>
</dbReference>
<comment type="caution">
    <text evidence="2">The sequence shown here is derived from an EMBL/GenBank/DDBJ whole genome shotgun (WGS) entry which is preliminary data.</text>
</comment>
<organism evidence="2 3">
    <name type="scientific">Steinernema carpocapsae</name>
    <name type="common">Entomopathogenic nematode</name>
    <dbReference type="NCBI Taxonomy" id="34508"/>
    <lineage>
        <taxon>Eukaryota</taxon>
        <taxon>Metazoa</taxon>
        <taxon>Ecdysozoa</taxon>
        <taxon>Nematoda</taxon>
        <taxon>Chromadorea</taxon>
        <taxon>Rhabditida</taxon>
        <taxon>Tylenchina</taxon>
        <taxon>Panagrolaimomorpha</taxon>
        <taxon>Strongyloidoidea</taxon>
        <taxon>Steinernematidae</taxon>
        <taxon>Steinernema</taxon>
    </lineage>
</organism>
<protein>
    <submittedName>
        <fullName evidence="2">Uncharacterized protein</fullName>
    </submittedName>
</protein>
<accession>A0A4U8USA5</accession>
<dbReference type="EMBL" id="CM016762">
    <property type="protein sequence ID" value="TMS35439.1"/>
    <property type="molecule type" value="Genomic_DNA"/>
</dbReference>
<evidence type="ECO:0000313" key="2">
    <source>
        <dbReference type="EMBL" id="TMS35439.1"/>
    </source>
</evidence>
<dbReference type="SUPFAM" id="SSF90112">
    <property type="entry name" value="Neurotransmitter-gated ion-channel transmembrane pore"/>
    <property type="match status" value="1"/>
</dbReference>